<gene>
    <name evidence="1" type="ORF">HHL28_04560</name>
</gene>
<accession>A0A858R5X0</accession>
<proteinExistence type="predicted"/>
<keyword evidence="2" id="KW-1185">Reference proteome</keyword>
<dbReference type="EMBL" id="CP051775">
    <property type="protein sequence ID" value="QJE72466.1"/>
    <property type="molecule type" value="Genomic_DNA"/>
</dbReference>
<organism evidence="1 2">
    <name type="scientific">Aerophototrophica crusticola</name>
    <dbReference type="NCBI Taxonomy" id="1709002"/>
    <lineage>
        <taxon>Bacteria</taxon>
        <taxon>Pseudomonadati</taxon>
        <taxon>Pseudomonadota</taxon>
        <taxon>Alphaproteobacteria</taxon>
        <taxon>Rhodospirillales</taxon>
        <taxon>Rhodospirillaceae</taxon>
        <taxon>Aerophototrophica</taxon>
    </lineage>
</organism>
<dbReference type="AlphaFoldDB" id="A0A858R5X0"/>
<evidence type="ECO:0000313" key="1">
    <source>
        <dbReference type="EMBL" id="QJE72466.1"/>
    </source>
</evidence>
<dbReference type="InterPro" id="IPR043148">
    <property type="entry name" value="TagF_C"/>
</dbReference>
<evidence type="ECO:0000313" key="2">
    <source>
        <dbReference type="Proteomes" id="UP000501891"/>
    </source>
</evidence>
<protein>
    <submittedName>
        <fullName evidence="1">Sensor domain-containing protein</fullName>
    </submittedName>
</protein>
<reference evidence="1" key="1">
    <citation type="submission" date="2020-04" db="EMBL/GenBank/DDBJ databases">
        <title>A desert anoxygenic phototrophic bacterium fixes CO2 using RubisCO under aerobic conditions.</title>
        <authorList>
            <person name="Tang K."/>
        </authorList>
    </citation>
    <scope>NUCLEOTIDE SEQUENCE [LARGE SCALE GENOMIC DNA]</scope>
    <source>
        <strain evidence="1">MIMtkB3</strain>
    </source>
</reference>
<name>A0A858R5X0_9PROT</name>
<dbReference type="Proteomes" id="UP000501891">
    <property type="component" value="Chromosome"/>
</dbReference>
<dbReference type="Gene3D" id="3.40.50.12580">
    <property type="match status" value="1"/>
</dbReference>
<dbReference type="SUPFAM" id="SSF53756">
    <property type="entry name" value="UDP-Glycosyltransferase/glycogen phosphorylase"/>
    <property type="match status" value="1"/>
</dbReference>
<sequence length="379" mass="43372">MRVAFFYNAQLHQIPHSLPMAFELSAMQGFCVDILSPYPGHLDFVREMERLYPESRVNYRLLGTAWPLRLLRKVSRVQVPPKLLTLWHNRHVFDEYDALVVTEKTSLNLKRFGVRRPKFIHTAHGAGDKGTAVERRIRKFDFVLAPGPKTAGWLAEAGLVRPGDHAVGAYAKFDMVRRMRQQPRRLFDNDRPTILYNPNWDPKYASWERFGWDVLEYFAGSDRYNLVFAPHVRLFDPPTPDKYAPFARYRDLPHMLIDLGSGRSVDMTYTISADAYLGDVSSQVYEFLLSPRPCLFLDAHGVEWQGNPRYLFWTLGPVVSDMADFGAALDSLMADPSPWRPFQEQAVAATFDLTVAEPGRHNADVIATWLRKKVAAGKA</sequence>
<dbReference type="KEGG" id="acru:HHL28_04560"/>